<organism evidence="2 3">
    <name type="scientific">Candidatus Gottesmanbacteria bacterium RIFCSPHIGHO2_01_FULL_40_15</name>
    <dbReference type="NCBI Taxonomy" id="1798376"/>
    <lineage>
        <taxon>Bacteria</taxon>
        <taxon>Candidatus Gottesmaniibacteriota</taxon>
    </lineage>
</organism>
<proteinExistence type="predicted"/>
<evidence type="ECO:0000313" key="2">
    <source>
        <dbReference type="EMBL" id="OGG07928.1"/>
    </source>
</evidence>
<evidence type="ECO:0000256" key="1">
    <source>
        <dbReference type="SAM" id="Phobius"/>
    </source>
</evidence>
<dbReference type="EMBL" id="MFJF01000006">
    <property type="protein sequence ID" value="OGG07928.1"/>
    <property type="molecule type" value="Genomic_DNA"/>
</dbReference>
<dbReference type="Proteomes" id="UP000177354">
    <property type="component" value="Unassembled WGS sequence"/>
</dbReference>
<sequence>MDQIPDSQSANSEKLKSTVSNLLQMVKDYSSENPIFFLFILLMLPVTLLTVQQTVNYLSKAQGTDLQYTITFSPTSLSLPPDSDFKIILSSQTKKVAFARVVVKYDPTKVRLTGTITTNPNLSTVVEKTDMTTANSQGKVVIVIAASPTDTQPQGQIELASLRFSASSQINDTAIISFDDQDMQIVESTGTELSVNSVQAQVNLNSGQQNTSNPTPTISLSASLPAEPCSNKSSAHCFQQWKREYTGVDNTKKSDLDNNGMIDLVDFEIWRQAAYP</sequence>
<dbReference type="AlphaFoldDB" id="A0A1F5Z659"/>
<evidence type="ECO:0008006" key="4">
    <source>
        <dbReference type="Google" id="ProtNLM"/>
    </source>
</evidence>
<dbReference type="Gene3D" id="2.60.40.680">
    <property type="match status" value="1"/>
</dbReference>
<protein>
    <recommendedName>
        <fullName evidence="4">Cohesin domain-containing protein</fullName>
    </recommendedName>
</protein>
<keyword evidence="1" id="KW-0472">Membrane</keyword>
<evidence type="ECO:0000313" key="3">
    <source>
        <dbReference type="Proteomes" id="UP000177354"/>
    </source>
</evidence>
<feature type="transmembrane region" description="Helical" evidence="1">
    <location>
        <begin position="34"/>
        <end position="51"/>
    </location>
</feature>
<keyword evidence="1" id="KW-0812">Transmembrane</keyword>
<reference evidence="2 3" key="1">
    <citation type="journal article" date="2016" name="Nat. Commun.">
        <title>Thousands of microbial genomes shed light on interconnected biogeochemical processes in an aquifer system.</title>
        <authorList>
            <person name="Anantharaman K."/>
            <person name="Brown C.T."/>
            <person name="Hug L.A."/>
            <person name="Sharon I."/>
            <person name="Castelle C.J."/>
            <person name="Probst A.J."/>
            <person name="Thomas B.C."/>
            <person name="Singh A."/>
            <person name="Wilkins M.J."/>
            <person name="Karaoz U."/>
            <person name="Brodie E.L."/>
            <person name="Williams K.H."/>
            <person name="Hubbard S.S."/>
            <person name="Banfield J.F."/>
        </authorList>
    </citation>
    <scope>NUCLEOTIDE SEQUENCE [LARGE SCALE GENOMIC DNA]</scope>
</reference>
<gene>
    <name evidence="2" type="ORF">A2777_00040</name>
</gene>
<name>A0A1F5Z659_9BACT</name>
<accession>A0A1F5Z659</accession>
<comment type="caution">
    <text evidence="2">The sequence shown here is derived from an EMBL/GenBank/DDBJ whole genome shotgun (WGS) entry which is preliminary data.</text>
</comment>
<keyword evidence="1" id="KW-1133">Transmembrane helix</keyword>